<dbReference type="PANTHER" id="PTHR13088">
    <property type="entry name" value="FAS APOPTOTIC INHIBITORY MOLECULE FAIM"/>
    <property type="match status" value="1"/>
</dbReference>
<reference evidence="1 2" key="1">
    <citation type="submission" date="2024-04" db="EMBL/GenBank/DDBJ databases">
        <authorList>
            <person name="Waldvogel A.-M."/>
            <person name="Schoenle A."/>
        </authorList>
    </citation>
    <scope>NUCLEOTIDE SEQUENCE [LARGE SCALE GENOMIC DNA]</scope>
</reference>
<proteinExistence type="predicted"/>
<dbReference type="FunFam" id="2.40.128.180:FF:000001">
    <property type="entry name" value="Fas apoptotic inhibitory molecule 1"/>
    <property type="match status" value="1"/>
</dbReference>
<dbReference type="Proteomes" id="UP001497482">
    <property type="component" value="Chromosome 22"/>
</dbReference>
<evidence type="ECO:0008006" key="3">
    <source>
        <dbReference type="Google" id="ProtNLM"/>
    </source>
</evidence>
<accession>A0AAV2LEL3</accession>
<dbReference type="PANTHER" id="PTHR13088:SF3">
    <property type="entry name" value="FAS APOPTOTIC INHIBITORY MOLECULE 1"/>
    <property type="match status" value="1"/>
</dbReference>
<dbReference type="Gene3D" id="2.40.128.180">
    <property type="match status" value="2"/>
</dbReference>
<dbReference type="InterPro" id="IPR038513">
    <property type="entry name" value="FAIM1_dom_sf"/>
</dbReference>
<organism evidence="1 2">
    <name type="scientific">Knipowitschia caucasica</name>
    <name type="common">Caucasian dwarf goby</name>
    <name type="synonym">Pomatoschistus caucasicus</name>
    <dbReference type="NCBI Taxonomy" id="637954"/>
    <lineage>
        <taxon>Eukaryota</taxon>
        <taxon>Metazoa</taxon>
        <taxon>Chordata</taxon>
        <taxon>Craniata</taxon>
        <taxon>Vertebrata</taxon>
        <taxon>Euteleostomi</taxon>
        <taxon>Actinopterygii</taxon>
        <taxon>Neopterygii</taxon>
        <taxon>Teleostei</taxon>
        <taxon>Neoteleostei</taxon>
        <taxon>Acanthomorphata</taxon>
        <taxon>Gobiaria</taxon>
        <taxon>Gobiiformes</taxon>
        <taxon>Gobioidei</taxon>
        <taxon>Gobiidae</taxon>
        <taxon>Gobiinae</taxon>
        <taxon>Knipowitschia</taxon>
    </lineage>
</organism>
<gene>
    <name evidence="1" type="ORF">KC01_LOCUS26469</name>
</gene>
<keyword evidence="2" id="KW-1185">Reference proteome</keyword>
<evidence type="ECO:0000313" key="2">
    <source>
        <dbReference type="Proteomes" id="UP001497482"/>
    </source>
</evidence>
<dbReference type="EMBL" id="OZ035844">
    <property type="protein sequence ID" value="CAL1598014.1"/>
    <property type="molecule type" value="Genomic_DNA"/>
</dbReference>
<name>A0AAV2LEL3_KNICA</name>
<dbReference type="Pfam" id="PF06905">
    <property type="entry name" value="FAIM1"/>
    <property type="match status" value="1"/>
</dbReference>
<dbReference type="InterPro" id="IPR010695">
    <property type="entry name" value="FAIM1"/>
</dbReference>
<sequence length="182" mass="20910">MRRIRSVCAVWEVSLSDAVYKVEFEHGTTTGKRVVYVNGQEVLRRDWMFRLVGSESFPLGLTGTKAVIQIQALEGFSYEYSLLVNGLTLQKFTQNRSRTTQTWFLVLDQVQYRMVFEKDTLDVWCNGQKMLSNSEFVEDGSQTRFVIGEHEIVLKAFTEQQQQKGRRGITYCLLVDGAVICS</sequence>
<dbReference type="AlphaFoldDB" id="A0AAV2LEL3"/>
<evidence type="ECO:0000313" key="1">
    <source>
        <dbReference type="EMBL" id="CAL1598014.1"/>
    </source>
</evidence>
<protein>
    <recommendedName>
        <fullName evidence="3">Fas apoptotic inhibitory molecule 1</fullName>
    </recommendedName>
</protein>
<dbReference type="GO" id="GO:1902042">
    <property type="term" value="P:negative regulation of extrinsic apoptotic signaling pathway via death domain receptors"/>
    <property type="evidence" value="ECO:0007669"/>
    <property type="project" value="TreeGrafter"/>
</dbReference>